<accession>A0ABX5AFU3</accession>
<dbReference type="EMBL" id="PSVT01000003">
    <property type="protein sequence ID" value="PPH79220.1"/>
    <property type="molecule type" value="Genomic_DNA"/>
</dbReference>
<dbReference type="Proteomes" id="UP000239698">
    <property type="component" value="Unassembled WGS sequence"/>
</dbReference>
<gene>
    <name evidence="1" type="ORF">C5C40_02470</name>
</gene>
<name>A0ABX5AFU3_RATRA</name>
<comment type="caution">
    <text evidence="1">The sequence shown here is derived from an EMBL/GenBank/DDBJ whole genome shotgun (WGS) entry which is preliminary data.</text>
</comment>
<dbReference type="RefSeq" id="WP_104248480.1">
    <property type="nucleotide sequence ID" value="NZ_PSUD01000002.1"/>
</dbReference>
<organism evidence="1 2">
    <name type="scientific">Rathayibacter rathayi</name>
    <name type="common">Corynebacterium rathayi</name>
    <dbReference type="NCBI Taxonomy" id="33887"/>
    <lineage>
        <taxon>Bacteria</taxon>
        <taxon>Bacillati</taxon>
        <taxon>Actinomycetota</taxon>
        <taxon>Actinomycetes</taxon>
        <taxon>Micrococcales</taxon>
        <taxon>Microbacteriaceae</taxon>
        <taxon>Rathayibacter</taxon>
    </lineage>
</organism>
<protein>
    <submittedName>
        <fullName evidence="1">Uncharacterized protein</fullName>
    </submittedName>
</protein>
<keyword evidence="2" id="KW-1185">Reference proteome</keyword>
<evidence type="ECO:0000313" key="2">
    <source>
        <dbReference type="Proteomes" id="UP000239698"/>
    </source>
</evidence>
<sequence>MYLAVTANQYACQRDELPHGDTDEGLALAVATMVWEEAKSYYAAVLSPPAVRTAQPPHA</sequence>
<evidence type="ECO:0000313" key="1">
    <source>
        <dbReference type="EMBL" id="PPH79220.1"/>
    </source>
</evidence>
<proteinExistence type="predicted"/>
<reference evidence="1 2" key="1">
    <citation type="submission" date="2018-02" db="EMBL/GenBank/DDBJ databases">
        <title>Bacteriophage NCPPB3778 and a type I-E CRISPR drive the evolution of the US Biological Select Agent, Rathayibacter toxicus.</title>
        <authorList>
            <person name="Davis E.W.II."/>
            <person name="Tabima J.F."/>
            <person name="Weisberg A.J."/>
            <person name="Lopes L.D."/>
            <person name="Wiseman M.S."/>
            <person name="Wiseman M.S."/>
            <person name="Pupko T."/>
            <person name="Belcher M.S."/>
            <person name="Sechler A.J."/>
            <person name="Tancos M.A."/>
            <person name="Schroeder B.K."/>
            <person name="Murray T.D."/>
            <person name="Luster D.G."/>
            <person name="Schneider W.L."/>
            <person name="Rogers E."/>
            <person name="Andreote F.D."/>
            <person name="Grunwald N.J."/>
            <person name="Putnam M.L."/>
            <person name="Chang J.H."/>
        </authorList>
    </citation>
    <scope>NUCLEOTIDE SEQUENCE [LARGE SCALE GENOMIC DNA]</scope>
    <source>
        <strain evidence="1 2">AY1D6</strain>
    </source>
</reference>